<dbReference type="GO" id="GO:0008270">
    <property type="term" value="F:zinc ion binding"/>
    <property type="evidence" value="ECO:0007669"/>
    <property type="project" value="UniProtKB-KW"/>
</dbReference>
<name>A0A1J4JBE2_9EUKA</name>
<dbReference type="PROSITE" id="PS50089">
    <property type="entry name" value="ZF_RING_2"/>
    <property type="match status" value="1"/>
</dbReference>
<feature type="transmembrane region" description="Helical" evidence="2">
    <location>
        <begin position="150"/>
        <end position="173"/>
    </location>
</feature>
<keyword evidence="1" id="KW-0863">Zinc-finger</keyword>
<dbReference type="Gene3D" id="3.30.40.10">
    <property type="entry name" value="Zinc/RING finger domain, C3HC4 (zinc finger)"/>
    <property type="match status" value="1"/>
</dbReference>
<evidence type="ECO:0000313" key="5">
    <source>
        <dbReference type="Proteomes" id="UP000179807"/>
    </source>
</evidence>
<dbReference type="VEuPathDB" id="TrichDB:TRFO_09881"/>
<evidence type="ECO:0000256" key="1">
    <source>
        <dbReference type="PROSITE-ProRule" id="PRU00175"/>
    </source>
</evidence>
<dbReference type="RefSeq" id="XP_068349639.1">
    <property type="nucleotide sequence ID" value="XM_068495118.1"/>
</dbReference>
<evidence type="ECO:0000313" key="4">
    <source>
        <dbReference type="EMBL" id="OHS96502.1"/>
    </source>
</evidence>
<feature type="domain" description="RING-type" evidence="3">
    <location>
        <begin position="230"/>
        <end position="268"/>
    </location>
</feature>
<feature type="transmembrane region" description="Helical" evidence="2">
    <location>
        <begin position="116"/>
        <end position="138"/>
    </location>
</feature>
<evidence type="ECO:0000256" key="2">
    <source>
        <dbReference type="SAM" id="Phobius"/>
    </source>
</evidence>
<keyword evidence="1" id="KW-0862">Zinc</keyword>
<dbReference type="EMBL" id="MLAK01001171">
    <property type="protein sequence ID" value="OHS96502.1"/>
    <property type="molecule type" value="Genomic_DNA"/>
</dbReference>
<dbReference type="SUPFAM" id="SSF57850">
    <property type="entry name" value="RING/U-box"/>
    <property type="match status" value="1"/>
</dbReference>
<dbReference type="SMART" id="SM00184">
    <property type="entry name" value="RING"/>
    <property type="match status" value="1"/>
</dbReference>
<dbReference type="InterPro" id="IPR013083">
    <property type="entry name" value="Znf_RING/FYVE/PHD"/>
</dbReference>
<reference evidence="4" key="1">
    <citation type="submission" date="2016-10" db="EMBL/GenBank/DDBJ databases">
        <authorList>
            <person name="Benchimol M."/>
            <person name="Almeida L.G."/>
            <person name="Vasconcelos A.T."/>
            <person name="Perreira-Neves A."/>
            <person name="Rosa I.A."/>
            <person name="Tasca T."/>
            <person name="Bogo M.R."/>
            <person name="de Souza W."/>
        </authorList>
    </citation>
    <scope>NUCLEOTIDE SEQUENCE [LARGE SCALE GENOMIC DNA]</scope>
    <source>
        <strain evidence="4">K</strain>
    </source>
</reference>
<accession>A0A1J4JBE2</accession>
<dbReference type="InterPro" id="IPR001841">
    <property type="entry name" value="Znf_RING"/>
</dbReference>
<gene>
    <name evidence="4" type="ORF">TRFO_09881</name>
</gene>
<organism evidence="4 5">
    <name type="scientific">Tritrichomonas foetus</name>
    <dbReference type="NCBI Taxonomy" id="1144522"/>
    <lineage>
        <taxon>Eukaryota</taxon>
        <taxon>Metamonada</taxon>
        <taxon>Parabasalia</taxon>
        <taxon>Tritrichomonadida</taxon>
        <taxon>Tritrichomonadidae</taxon>
        <taxon>Tritrichomonas</taxon>
    </lineage>
</organism>
<proteinExistence type="predicted"/>
<feature type="transmembrane region" description="Helical" evidence="2">
    <location>
        <begin position="20"/>
        <end position="53"/>
    </location>
</feature>
<dbReference type="Proteomes" id="UP000179807">
    <property type="component" value="Unassembled WGS sequence"/>
</dbReference>
<dbReference type="GeneID" id="94829822"/>
<keyword evidence="2" id="KW-0472">Membrane</keyword>
<evidence type="ECO:0000259" key="3">
    <source>
        <dbReference type="PROSITE" id="PS50089"/>
    </source>
</evidence>
<dbReference type="AlphaFoldDB" id="A0A1J4JBE2"/>
<protein>
    <recommendedName>
        <fullName evidence="3">RING-type domain-containing protein</fullName>
    </recommendedName>
</protein>
<keyword evidence="2" id="KW-1133">Transmembrane helix</keyword>
<feature type="transmembrane region" description="Helical" evidence="2">
    <location>
        <begin position="185"/>
        <end position="204"/>
    </location>
</feature>
<dbReference type="OrthoDB" id="365379at2759"/>
<keyword evidence="5" id="KW-1185">Reference proteome</keyword>
<dbReference type="Pfam" id="PF13920">
    <property type="entry name" value="zf-C3HC4_3"/>
    <property type="match status" value="1"/>
</dbReference>
<sequence length="291" mass="33778">MLFSQNKNGGLKLPSGSNRSLGIQIFLTVILICKIFSGRLPLIICTGIVFLLLWRRIHHLSDQVKSISEGNIEYPQIFLIIDSFMILEQISIIWGSYLLFTYFIENHRNLSFADCVILSLLLSQIIFLILIFIQQIFVSFFFTTCVGHGFFLFSVLPRFFAGTRTFLVSFIWFDSITTFSEFHPFFFQTIYVIFKGIFMLMWVYDLVKLLLSKDFPPEFGTKSEKEGFTCPVCLENVPFYITIPCSHHFCLICFCKWGASHLNCPVCRTEFSSWLHQVEFNHLIPISLVIL</sequence>
<keyword evidence="2" id="KW-0812">Transmembrane</keyword>
<comment type="caution">
    <text evidence="4">The sequence shown here is derived from an EMBL/GenBank/DDBJ whole genome shotgun (WGS) entry which is preliminary data.</text>
</comment>
<keyword evidence="1" id="KW-0479">Metal-binding</keyword>
<feature type="transmembrane region" description="Helical" evidence="2">
    <location>
        <begin position="74"/>
        <end position="104"/>
    </location>
</feature>